<sequence>MHASRRCNRGLRAPRWCSNLSTSTDSSKRSGKIVQVEQAVGEGSANRTRTLYRVPAEGGPLQQVSTTAAPRGRAADAVRGLVATILPAGYPDSVRPGYARYVRWQLSSMVCTSAAGVLSTQALLHAVGLGAGAVPLAAALNWVVKDGLGQLGGIAFSALVNTRFDANPKMWRMVAAVSLDCSTALELLAPLFPAHFLPLAAIANAGKNVSFLAATASRAAIHNAFAARENLADVTGKAGAQNILSSMGGMGLGIALSAYLGADYATIAPAAAALMCGHLFSTYRSLGSVVLTTIDAQRLEIIVAAAADSSSGGGGGGDSDNSGVPDPVSVSKTEFIFRHLIRDSLGGGRRPGLVLGASVEEALGTGASGSNANAQHAARDLRTLRDHAAQHGDAYVVAVRGTRRDGGGSGSGSSISSPQQTAASSQQTGAPEASYGGGGGACVYLLLMEHCDSDSVLRGALHAHRARALLAARGYGALRRRGRAAAAAAAGGTVLLPEVAEASRPRRAGDVVAQVRAAGWKTDVLFFEDPRHVRVRFQ</sequence>
<keyword evidence="5" id="KW-1185">Reference proteome</keyword>
<reference evidence="4" key="1">
    <citation type="submission" date="2021-02" db="EMBL/GenBank/DDBJ databases">
        <title>First Annotated Genome of the Yellow-green Alga Tribonema minus.</title>
        <authorList>
            <person name="Mahan K.M."/>
        </authorList>
    </citation>
    <scope>NUCLEOTIDE SEQUENCE</scope>
    <source>
        <strain evidence="4">UTEX B ZZ1240</strain>
    </source>
</reference>
<comment type="similarity">
    <text evidence="1">Belongs to the RUS1 family.</text>
</comment>
<comment type="caution">
    <text evidence="4">The sequence shown here is derived from an EMBL/GenBank/DDBJ whole genome shotgun (WGS) entry which is preliminary data.</text>
</comment>
<feature type="domain" description="Protein root UVB sensitive/RUS" evidence="3">
    <location>
        <begin position="77"/>
        <end position="305"/>
    </location>
</feature>
<gene>
    <name evidence="4" type="ORF">JKP88DRAFT_347005</name>
</gene>
<dbReference type="OrthoDB" id="19606at2759"/>
<evidence type="ECO:0000313" key="4">
    <source>
        <dbReference type="EMBL" id="KAG5177456.1"/>
    </source>
</evidence>
<feature type="compositionally biased region" description="Low complexity" evidence="2">
    <location>
        <begin position="412"/>
        <end position="428"/>
    </location>
</feature>
<dbReference type="PANTHER" id="PTHR12770">
    <property type="entry name" value="RUS1 FAMILY PROTEIN C16ORF58"/>
    <property type="match status" value="1"/>
</dbReference>
<dbReference type="EMBL" id="JAFCMP010000525">
    <property type="protein sequence ID" value="KAG5177456.1"/>
    <property type="molecule type" value="Genomic_DNA"/>
</dbReference>
<dbReference type="InterPro" id="IPR054549">
    <property type="entry name" value="UVB_sens_RUS_dom"/>
</dbReference>
<accession>A0A835YMG5</accession>
<dbReference type="Proteomes" id="UP000664859">
    <property type="component" value="Unassembled WGS sequence"/>
</dbReference>
<dbReference type="PANTHER" id="PTHR12770:SF22">
    <property type="entry name" value="PROTEIN ROOT UVB SENSITIVE 1, CHLOROPLASTIC"/>
    <property type="match status" value="1"/>
</dbReference>
<organism evidence="4 5">
    <name type="scientific">Tribonema minus</name>
    <dbReference type="NCBI Taxonomy" id="303371"/>
    <lineage>
        <taxon>Eukaryota</taxon>
        <taxon>Sar</taxon>
        <taxon>Stramenopiles</taxon>
        <taxon>Ochrophyta</taxon>
        <taxon>PX clade</taxon>
        <taxon>Xanthophyceae</taxon>
        <taxon>Tribonematales</taxon>
        <taxon>Tribonemataceae</taxon>
        <taxon>Tribonema</taxon>
    </lineage>
</organism>
<protein>
    <submittedName>
        <fullName evidence="4">Vitamin B6 photo-protection and homoeostasis-domain-containing protein</fullName>
    </submittedName>
</protein>
<dbReference type="InterPro" id="IPR006968">
    <property type="entry name" value="RUS_fam"/>
</dbReference>
<evidence type="ECO:0000313" key="5">
    <source>
        <dbReference type="Proteomes" id="UP000664859"/>
    </source>
</evidence>
<dbReference type="Pfam" id="PF04884">
    <property type="entry name" value="UVB_sens_prot"/>
    <property type="match status" value="1"/>
</dbReference>
<evidence type="ECO:0000256" key="1">
    <source>
        <dbReference type="ARBA" id="ARBA00007558"/>
    </source>
</evidence>
<proteinExistence type="inferred from homology"/>
<dbReference type="AlphaFoldDB" id="A0A835YMG5"/>
<evidence type="ECO:0000259" key="3">
    <source>
        <dbReference type="Pfam" id="PF04884"/>
    </source>
</evidence>
<name>A0A835YMG5_9STRA</name>
<feature type="region of interest" description="Disordered" evidence="2">
    <location>
        <begin position="400"/>
        <end position="435"/>
    </location>
</feature>
<evidence type="ECO:0000256" key="2">
    <source>
        <dbReference type="SAM" id="MobiDB-lite"/>
    </source>
</evidence>